<dbReference type="RefSeq" id="WP_224479056.1">
    <property type="nucleotide sequence ID" value="NZ_JAIUJS010000008.1"/>
</dbReference>
<protein>
    <submittedName>
        <fullName evidence="2">Uncharacterized protein</fullName>
    </submittedName>
</protein>
<comment type="caution">
    <text evidence="2">The sequence shown here is derived from an EMBL/GenBank/DDBJ whole genome shotgun (WGS) entry which is preliminary data.</text>
</comment>
<evidence type="ECO:0000313" key="2">
    <source>
        <dbReference type="EMBL" id="MCA0154106.1"/>
    </source>
</evidence>
<feature type="signal peptide" evidence="1">
    <location>
        <begin position="1"/>
        <end position="23"/>
    </location>
</feature>
<evidence type="ECO:0000313" key="3">
    <source>
        <dbReference type="Proteomes" id="UP001198402"/>
    </source>
</evidence>
<dbReference type="EMBL" id="JAIUJS010000008">
    <property type="protein sequence ID" value="MCA0154106.1"/>
    <property type="molecule type" value="Genomic_DNA"/>
</dbReference>
<keyword evidence="1" id="KW-0732">Signal</keyword>
<feature type="chain" id="PRO_5046308657" evidence="1">
    <location>
        <begin position="24"/>
        <end position="392"/>
    </location>
</feature>
<organism evidence="2 3">
    <name type="scientific">Winogradskyella vincentii</name>
    <dbReference type="NCBI Taxonomy" id="2877122"/>
    <lineage>
        <taxon>Bacteria</taxon>
        <taxon>Pseudomonadati</taxon>
        <taxon>Bacteroidota</taxon>
        <taxon>Flavobacteriia</taxon>
        <taxon>Flavobacteriales</taxon>
        <taxon>Flavobacteriaceae</taxon>
        <taxon>Winogradskyella</taxon>
    </lineage>
</organism>
<keyword evidence="3" id="KW-1185">Reference proteome</keyword>
<evidence type="ECO:0000256" key="1">
    <source>
        <dbReference type="SAM" id="SignalP"/>
    </source>
</evidence>
<reference evidence="3" key="1">
    <citation type="submission" date="2023-07" db="EMBL/GenBank/DDBJ databases">
        <authorList>
            <person name="Yue Y."/>
        </authorList>
    </citation>
    <scope>NUCLEOTIDE SEQUENCE [LARGE SCALE GENOMIC DNA]</scope>
    <source>
        <strain evidence="3">2Y89</strain>
    </source>
</reference>
<proteinExistence type="predicted"/>
<name>A0ABS7Y2F8_9FLAO</name>
<accession>A0ABS7Y2F8</accession>
<sequence length="392" mass="45023">MRTFLKISFLLFSFIFITNCSNGDDSSNDANNDDVIIEPLNEFGLLEFKMFSNSNTSTDKIFEGSDDKFNYIGYGESFFSSVAGKNVPKNIKNVVQFDPDSDVSYSMELDNNYIPIEYRSNRINALDTIWSIQYDPMITEITVEVENIDGSLNFVETLTLPGFDPSSNDRNGTFNEDCLDEILDDRPLYICNDRELYEQFGEDFESTSGQTGHRDVSRVGKFINWVMEMARRVFCDDDTIVTEDRVFQAPFTCEDIEEPIKSYIKFLDTGEVFKFQDQVFVTNNIDCYEGTLYYINTEFNCEEVNNGGIIWPNDGREFMTIYWIMDSLNSVSWNWTSGSPSVYGLEQGDFIFSQQSNAGLTIIGHQPVYYSPDGNYNSDGNINRPIELVFRF</sequence>
<gene>
    <name evidence="2" type="ORF">LBV24_12825</name>
</gene>
<dbReference type="Proteomes" id="UP001198402">
    <property type="component" value="Unassembled WGS sequence"/>
</dbReference>